<keyword evidence="14" id="KW-1185">Reference proteome</keyword>
<dbReference type="GO" id="GO:0015628">
    <property type="term" value="P:protein secretion by the type II secretion system"/>
    <property type="evidence" value="ECO:0007669"/>
    <property type="project" value="InterPro"/>
</dbReference>
<keyword evidence="3" id="KW-1003">Cell membrane</keyword>
<dbReference type="EMBL" id="CP031093">
    <property type="protein sequence ID" value="QCF25105.1"/>
    <property type="molecule type" value="Genomic_DNA"/>
</dbReference>
<dbReference type="GO" id="GO:0005886">
    <property type="term" value="C:plasma membrane"/>
    <property type="evidence" value="ECO:0007669"/>
    <property type="project" value="UniProtKB-SubCell"/>
</dbReference>
<protein>
    <recommendedName>
        <fullName evidence="2">Type II secretion system protein H</fullName>
    </recommendedName>
    <alternativeName>
        <fullName evidence="10">General secretion pathway protein H</fullName>
    </alternativeName>
</protein>
<dbReference type="KEGG" id="hmi:soil367_03645"/>
<keyword evidence="6 11" id="KW-0812">Transmembrane</keyword>
<comment type="subcellular location">
    <subcellularLocation>
        <location evidence="1">Cell inner membrane</location>
        <topology evidence="1">Single-pass membrane protein</topology>
    </subcellularLocation>
</comment>
<dbReference type="NCBIfam" id="TIGR02532">
    <property type="entry name" value="IV_pilin_GFxxxE"/>
    <property type="match status" value="1"/>
</dbReference>
<dbReference type="Pfam" id="PF12019">
    <property type="entry name" value="GspH"/>
    <property type="match status" value="1"/>
</dbReference>
<evidence type="ECO:0000256" key="7">
    <source>
        <dbReference type="ARBA" id="ARBA00022989"/>
    </source>
</evidence>
<keyword evidence="8 11" id="KW-0472">Membrane</keyword>
<evidence type="ECO:0000256" key="2">
    <source>
        <dbReference type="ARBA" id="ARBA00021549"/>
    </source>
</evidence>
<evidence type="ECO:0000256" key="4">
    <source>
        <dbReference type="ARBA" id="ARBA00022481"/>
    </source>
</evidence>
<proteinExistence type="inferred from homology"/>
<reference evidence="13 14" key="1">
    <citation type="submission" date="2018-07" db="EMBL/GenBank/DDBJ databases">
        <title>Marsedoiliclastica nanhaica gen. nov. sp. nov., a novel marine hydrocarbonoclastic bacterium isolated from an in-situ enriched hydrocarbon-degrading consortium in deep-sea sediment.</title>
        <authorList>
            <person name="Dong C."/>
            <person name="Ma T."/>
            <person name="Liu R."/>
            <person name="Shao Z."/>
        </authorList>
    </citation>
    <scope>NUCLEOTIDE SEQUENCE [LARGE SCALE GENOMIC DNA]</scope>
    <source>
        <strain evidence="14">soil36-7</strain>
    </source>
</reference>
<dbReference type="InterPro" id="IPR022346">
    <property type="entry name" value="T2SS_GspH"/>
</dbReference>
<evidence type="ECO:0000256" key="9">
    <source>
        <dbReference type="ARBA" id="ARBA00025772"/>
    </source>
</evidence>
<evidence type="ECO:0000256" key="11">
    <source>
        <dbReference type="SAM" id="Phobius"/>
    </source>
</evidence>
<keyword evidence="7 11" id="KW-1133">Transmembrane helix</keyword>
<dbReference type="Pfam" id="PF07963">
    <property type="entry name" value="N_methyl"/>
    <property type="match status" value="1"/>
</dbReference>
<feature type="domain" description="General secretion pathway GspH" evidence="12">
    <location>
        <begin position="42"/>
        <end position="154"/>
    </location>
</feature>
<keyword evidence="5" id="KW-0997">Cell inner membrane</keyword>
<dbReference type="Proteomes" id="UP000298049">
    <property type="component" value="Chromosome"/>
</dbReference>
<evidence type="ECO:0000259" key="12">
    <source>
        <dbReference type="Pfam" id="PF12019"/>
    </source>
</evidence>
<evidence type="ECO:0000256" key="10">
    <source>
        <dbReference type="ARBA" id="ARBA00030775"/>
    </source>
</evidence>
<dbReference type="AlphaFoldDB" id="A0A4P7XEQ3"/>
<keyword evidence="4" id="KW-0488">Methylation</keyword>
<dbReference type="SUPFAM" id="SSF54523">
    <property type="entry name" value="Pili subunits"/>
    <property type="match status" value="1"/>
</dbReference>
<dbReference type="Gene3D" id="3.55.40.10">
    <property type="entry name" value="minor pseudopilin epsh domain"/>
    <property type="match status" value="1"/>
</dbReference>
<name>A0A4P7XEQ3_9ALTE</name>
<evidence type="ECO:0000313" key="13">
    <source>
        <dbReference type="EMBL" id="QCF25105.1"/>
    </source>
</evidence>
<evidence type="ECO:0000256" key="8">
    <source>
        <dbReference type="ARBA" id="ARBA00023136"/>
    </source>
</evidence>
<evidence type="ECO:0000256" key="3">
    <source>
        <dbReference type="ARBA" id="ARBA00022475"/>
    </source>
</evidence>
<sequence>MDRQNGFTLIELMVAIAVFAIAASIALPSFQRVIEENRVSTQTNTLISAFNLARSEAVKRGTTVGITANGASFADGWCVHLEPGGCVAANMIRSYAAPDAISFNQTHTQVVFDGRGTRSLPVAGAGTVEIDLQPDACTAGDTNRRRQVEVGLTGRTGLRLENCQ</sequence>
<dbReference type="RefSeq" id="WP_136547001.1">
    <property type="nucleotide sequence ID" value="NZ_CP031093.1"/>
</dbReference>
<evidence type="ECO:0000256" key="1">
    <source>
        <dbReference type="ARBA" id="ARBA00004377"/>
    </source>
</evidence>
<comment type="similarity">
    <text evidence="9">Belongs to the GSP H family.</text>
</comment>
<dbReference type="InterPro" id="IPR045584">
    <property type="entry name" value="Pilin-like"/>
</dbReference>
<gene>
    <name evidence="13" type="ORF">soil367_03645</name>
</gene>
<dbReference type="InterPro" id="IPR012902">
    <property type="entry name" value="N_methyl_site"/>
</dbReference>
<dbReference type="OrthoDB" id="5705058at2"/>
<evidence type="ECO:0000313" key="14">
    <source>
        <dbReference type="Proteomes" id="UP000298049"/>
    </source>
</evidence>
<evidence type="ECO:0000256" key="6">
    <source>
        <dbReference type="ARBA" id="ARBA00022692"/>
    </source>
</evidence>
<evidence type="ECO:0000256" key="5">
    <source>
        <dbReference type="ARBA" id="ARBA00022519"/>
    </source>
</evidence>
<organism evidence="13 14">
    <name type="scientific">Hydrocarboniclastica marina</name>
    <dbReference type="NCBI Taxonomy" id="2259620"/>
    <lineage>
        <taxon>Bacteria</taxon>
        <taxon>Pseudomonadati</taxon>
        <taxon>Pseudomonadota</taxon>
        <taxon>Gammaproteobacteria</taxon>
        <taxon>Alteromonadales</taxon>
        <taxon>Alteromonadaceae</taxon>
        <taxon>Hydrocarboniclastica</taxon>
    </lineage>
</organism>
<dbReference type="GO" id="GO:0015627">
    <property type="term" value="C:type II protein secretion system complex"/>
    <property type="evidence" value="ECO:0007669"/>
    <property type="project" value="InterPro"/>
</dbReference>
<feature type="transmembrane region" description="Helical" evidence="11">
    <location>
        <begin position="12"/>
        <end position="30"/>
    </location>
</feature>
<accession>A0A4P7XEQ3</accession>